<dbReference type="InterPro" id="IPR013087">
    <property type="entry name" value="Znf_C2H2_type"/>
</dbReference>
<dbReference type="GO" id="GO:0005737">
    <property type="term" value="C:cytoplasm"/>
    <property type="evidence" value="ECO:0007669"/>
    <property type="project" value="UniProtKB-SubCell"/>
</dbReference>
<evidence type="ECO:0000256" key="3">
    <source>
        <dbReference type="ARBA" id="ARBA00022490"/>
    </source>
</evidence>
<comment type="caution">
    <text evidence="13">The sequence shown here is derived from an EMBL/GenBank/DDBJ whole genome shotgun (WGS) entry which is preliminary data.</text>
</comment>
<evidence type="ECO:0000313" key="14">
    <source>
        <dbReference type="Proteomes" id="UP000794436"/>
    </source>
</evidence>
<accession>A0A8K1FHU3</accession>
<dbReference type="GO" id="GO:0008270">
    <property type="term" value="F:zinc ion binding"/>
    <property type="evidence" value="ECO:0007669"/>
    <property type="project" value="UniProtKB-KW"/>
</dbReference>
<organism evidence="13 14">
    <name type="scientific">Pythium oligandrum</name>
    <name type="common">Mycoparasitic fungus</name>
    <dbReference type="NCBI Taxonomy" id="41045"/>
    <lineage>
        <taxon>Eukaryota</taxon>
        <taxon>Sar</taxon>
        <taxon>Stramenopiles</taxon>
        <taxon>Oomycota</taxon>
        <taxon>Peronosporomycetes</taxon>
        <taxon>Pythiales</taxon>
        <taxon>Pythiaceae</taxon>
        <taxon>Pythium</taxon>
    </lineage>
</organism>
<evidence type="ECO:0000256" key="11">
    <source>
        <dbReference type="SAM" id="MobiDB-lite"/>
    </source>
</evidence>
<feature type="region of interest" description="Disordered" evidence="11">
    <location>
        <begin position="1"/>
        <end position="25"/>
    </location>
</feature>
<evidence type="ECO:0000259" key="12">
    <source>
        <dbReference type="PROSITE" id="PS50157"/>
    </source>
</evidence>
<dbReference type="Gene3D" id="3.30.160.60">
    <property type="entry name" value="Classic Zinc Finger"/>
    <property type="match status" value="1"/>
</dbReference>
<keyword evidence="6 10" id="KW-0863">Zinc-finger</keyword>
<dbReference type="PROSITE" id="PS00028">
    <property type="entry name" value="ZINC_FINGER_C2H2_1"/>
    <property type="match status" value="1"/>
</dbReference>
<dbReference type="GO" id="GO:0005634">
    <property type="term" value="C:nucleus"/>
    <property type="evidence" value="ECO:0007669"/>
    <property type="project" value="UniProtKB-SubCell"/>
</dbReference>
<dbReference type="EMBL" id="SPLM01000040">
    <property type="protein sequence ID" value="TMW64275.1"/>
    <property type="molecule type" value="Genomic_DNA"/>
</dbReference>
<dbReference type="OrthoDB" id="24683at2759"/>
<keyword evidence="5" id="KW-0479">Metal-binding</keyword>
<keyword evidence="14" id="KW-1185">Reference proteome</keyword>
<dbReference type="AlphaFoldDB" id="A0A8K1FHU3"/>
<evidence type="ECO:0000256" key="8">
    <source>
        <dbReference type="ARBA" id="ARBA00023242"/>
    </source>
</evidence>
<keyword evidence="8" id="KW-0539">Nucleus</keyword>
<dbReference type="SUPFAM" id="SSF57667">
    <property type="entry name" value="beta-beta-alpha zinc fingers"/>
    <property type="match status" value="1"/>
</dbReference>
<evidence type="ECO:0000256" key="7">
    <source>
        <dbReference type="ARBA" id="ARBA00022833"/>
    </source>
</evidence>
<dbReference type="InterPro" id="IPR022755">
    <property type="entry name" value="Znf_C2H2_jaz"/>
</dbReference>
<protein>
    <recommendedName>
        <fullName evidence="12">C2H2-type domain-containing protein</fullName>
    </recommendedName>
</protein>
<dbReference type="FunFam" id="3.30.160.60:FF:000299">
    <property type="entry name" value="Zinc finger protein 593"/>
    <property type="match status" value="1"/>
</dbReference>
<evidence type="ECO:0000313" key="13">
    <source>
        <dbReference type="EMBL" id="TMW64275.1"/>
    </source>
</evidence>
<evidence type="ECO:0000256" key="4">
    <source>
        <dbReference type="ARBA" id="ARBA00022517"/>
    </source>
</evidence>
<gene>
    <name evidence="13" type="ORF">Poli38472_012897</name>
</gene>
<dbReference type="InterPro" id="IPR036236">
    <property type="entry name" value="Znf_C2H2_sf"/>
</dbReference>
<reference evidence="13" key="1">
    <citation type="submission" date="2019-03" db="EMBL/GenBank/DDBJ databases">
        <title>Long read genome sequence of the mycoparasitic Pythium oligandrum ATCC 38472 isolated from sugarbeet rhizosphere.</title>
        <authorList>
            <person name="Gaulin E."/>
        </authorList>
    </citation>
    <scope>NUCLEOTIDE SEQUENCE</scope>
    <source>
        <strain evidence="13">ATCC 38472_TT</strain>
    </source>
</reference>
<evidence type="ECO:0000256" key="10">
    <source>
        <dbReference type="PROSITE-ProRule" id="PRU00042"/>
    </source>
</evidence>
<comment type="subcellular location">
    <subcellularLocation>
        <location evidence="2">Cytoplasm</location>
    </subcellularLocation>
    <subcellularLocation>
        <location evidence="1">Nucleus</location>
    </subcellularLocation>
</comment>
<proteinExistence type="inferred from homology"/>
<dbReference type="Pfam" id="PF12171">
    <property type="entry name" value="zf-C2H2_jaz"/>
    <property type="match status" value="1"/>
</dbReference>
<evidence type="ECO:0000256" key="9">
    <source>
        <dbReference type="ARBA" id="ARBA00038064"/>
    </source>
</evidence>
<dbReference type="PROSITE" id="PS50157">
    <property type="entry name" value="ZINC_FINGER_C2H2_2"/>
    <property type="match status" value="1"/>
</dbReference>
<dbReference type="PANTHER" id="PTHR46095:SF1">
    <property type="entry name" value="ZINC FINGER PROTEIN 593"/>
    <property type="match status" value="1"/>
</dbReference>
<evidence type="ECO:0000256" key="5">
    <source>
        <dbReference type="ARBA" id="ARBA00022723"/>
    </source>
</evidence>
<sequence length="127" mass="14376">MGGPSRPKKGAHAKKTKYKRSHATKCRGRDIDQIQDDLKLEKLSGKAMSFEVDEDLPGLGQYYCTPCGRHFIDAKTRDVHIKGKLHKRRMKDVAQEQYTQAEAEAGAGRSVEKYVPLRSKEVDMDDL</sequence>
<evidence type="ECO:0000256" key="6">
    <source>
        <dbReference type="ARBA" id="ARBA00022771"/>
    </source>
</evidence>
<dbReference type="GO" id="GO:0043021">
    <property type="term" value="F:ribonucleoprotein complex binding"/>
    <property type="evidence" value="ECO:0007669"/>
    <property type="project" value="UniProtKB-ARBA"/>
</dbReference>
<dbReference type="Proteomes" id="UP000794436">
    <property type="component" value="Unassembled WGS sequence"/>
</dbReference>
<dbReference type="GO" id="GO:0042254">
    <property type="term" value="P:ribosome biogenesis"/>
    <property type="evidence" value="ECO:0007669"/>
    <property type="project" value="UniProtKB-KW"/>
</dbReference>
<keyword evidence="3" id="KW-0963">Cytoplasm</keyword>
<name>A0A8K1FHU3_PYTOL</name>
<keyword evidence="4" id="KW-0690">Ribosome biogenesis</keyword>
<keyword evidence="7" id="KW-0862">Zinc</keyword>
<comment type="similarity">
    <text evidence="9">Belongs to the ZNF593/BUD20 C2H2-type zinc-finger protein family.</text>
</comment>
<dbReference type="PANTHER" id="PTHR46095">
    <property type="entry name" value="ZINC FINGER PROTEIN 593"/>
    <property type="match status" value="1"/>
</dbReference>
<dbReference type="InterPro" id="IPR051879">
    <property type="entry name" value="C2H2-ZF_Maturation_Protein"/>
</dbReference>
<evidence type="ECO:0000256" key="1">
    <source>
        <dbReference type="ARBA" id="ARBA00004123"/>
    </source>
</evidence>
<feature type="domain" description="C2H2-type" evidence="12">
    <location>
        <begin position="62"/>
        <end position="91"/>
    </location>
</feature>
<evidence type="ECO:0000256" key="2">
    <source>
        <dbReference type="ARBA" id="ARBA00004496"/>
    </source>
</evidence>